<protein>
    <submittedName>
        <fullName evidence="1">Uncharacterized protein</fullName>
    </submittedName>
</protein>
<reference evidence="1 2" key="1">
    <citation type="submission" date="2019-05" db="EMBL/GenBank/DDBJ databases">
        <title>Another draft genome of Portunus trituberculatus and its Hox gene families provides insights of decapod evolution.</title>
        <authorList>
            <person name="Jeong J.-H."/>
            <person name="Song I."/>
            <person name="Kim S."/>
            <person name="Choi T."/>
            <person name="Kim D."/>
            <person name="Ryu S."/>
            <person name="Kim W."/>
        </authorList>
    </citation>
    <scope>NUCLEOTIDE SEQUENCE [LARGE SCALE GENOMIC DNA]</scope>
    <source>
        <tissue evidence="1">Muscle</tissue>
    </source>
</reference>
<accession>A0A5B7DP11</accession>
<dbReference type="AlphaFoldDB" id="A0A5B7DP11"/>
<dbReference type="Proteomes" id="UP000324222">
    <property type="component" value="Unassembled WGS sequence"/>
</dbReference>
<comment type="caution">
    <text evidence="1">The sequence shown here is derived from an EMBL/GenBank/DDBJ whole genome shotgun (WGS) entry which is preliminary data.</text>
</comment>
<evidence type="ECO:0000313" key="2">
    <source>
        <dbReference type="Proteomes" id="UP000324222"/>
    </source>
</evidence>
<keyword evidence="2" id="KW-1185">Reference proteome</keyword>
<dbReference type="EMBL" id="VSRR010001177">
    <property type="protein sequence ID" value="MPC23198.1"/>
    <property type="molecule type" value="Genomic_DNA"/>
</dbReference>
<sequence length="43" mass="4832">MLGDLNSNLVVPWRVHSEPRGSPCESPLQPFLFVLPSVLLAWE</sequence>
<proteinExistence type="predicted"/>
<evidence type="ECO:0000313" key="1">
    <source>
        <dbReference type="EMBL" id="MPC23198.1"/>
    </source>
</evidence>
<gene>
    <name evidence="1" type="ORF">E2C01_016236</name>
</gene>
<organism evidence="1 2">
    <name type="scientific">Portunus trituberculatus</name>
    <name type="common">Swimming crab</name>
    <name type="synonym">Neptunus trituberculatus</name>
    <dbReference type="NCBI Taxonomy" id="210409"/>
    <lineage>
        <taxon>Eukaryota</taxon>
        <taxon>Metazoa</taxon>
        <taxon>Ecdysozoa</taxon>
        <taxon>Arthropoda</taxon>
        <taxon>Crustacea</taxon>
        <taxon>Multicrustacea</taxon>
        <taxon>Malacostraca</taxon>
        <taxon>Eumalacostraca</taxon>
        <taxon>Eucarida</taxon>
        <taxon>Decapoda</taxon>
        <taxon>Pleocyemata</taxon>
        <taxon>Brachyura</taxon>
        <taxon>Eubrachyura</taxon>
        <taxon>Portunoidea</taxon>
        <taxon>Portunidae</taxon>
        <taxon>Portuninae</taxon>
        <taxon>Portunus</taxon>
    </lineage>
</organism>
<name>A0A5B7DP11_PORTR</name>